<organism evidence="11 12">
    <name type="scientific">Streptomyces anatolicus</name>
    <dbReference type="NCBI Taxonomy" id="2675858"/>
    <lineage>
        <taxon>Bacteria</taxon>
        <taxon>Bacillati</taxon>
        <taxon>Actinomycetota</taxon>
        <taxon>Actinomycetes</taxon>
        <taxon>Kitasatosporales</taxon>
        <taxon>Streptomycetaceae</taxon>
        <taxon>Streptomyces</taxon>
    </lineage>
</organism>
<dbReference type="GO" id="GO:0016491">
    <property type="term" value="F:oxidoreductase activity"/>
    <property type="evidence" value="ECO:0007669"/>
    <property type="project" value="UniProtKB-KW"/>
</dbReference>
<evidence type="ECO:0000256" key="4">
    <source>
        <dbReference type="ARBA" id="ARBA00011738"/>
    </source>
</evidence>
<evidence type="ECO:0000256" key="6">
    <source>
        <dbReference type="ARBA" id="ARBA00022964"/>
    </source>
</evidence>
<evidence type="ECO:0000256" key="7">
    <source>
        <dbReference type="ARBA" id="ARBA00023002"/>
    </source>
</evidence>
<dbReference type="EC" id="1.14.11.55" evidence="10"/>
<evidence type="ECO:0000256" key="1">
    <source>
        <dbReference type="ARBA" id="ARBA00001954"/>
    </source>
</evidence>
<evidence type="ECO:0000313" key="11">
    <source>
        <dbReference type="EMBL" id="MBW5423156.1"/>
    </source>
</evidence>
<evidence type="ECO:0000256" key="2">
    <source>
        <dbReference type="ARBA" id="ARBA00004063"/>
    </source>
</evidence>
<dbReference type="InterPro" id="IPR012774">
    <property type="entry name" value="EctD"/>
</dbReference>
<evidence type="ECO:0000256" key="10">
    <source>
        <dbReference type="NCBIfam" id="TIGR02408"/>
    </source>
</evidence>
<dbReference type="Proteomes" id="UP001197114">
    <property type="component" value="Unassembled WGS sequence"/>
</dbReference>
<reference evidence="11 12" key="1">
    <citation type="submission" date="2019-11" db="EMBL/GenBank/DDBJ databases">
        <authorList>
            <person name="Ay H."/>
        </authorList>
    </citation>
    <scope>NUCLEOTIDE SEQUENCE [LARGE SCALE GENOMIC DNA]</scope>
    <source>
        <strain evidence="11 12">BG9H</strain>
    </source>
</reference>
<dbReference type="Gene3D" id="2.60.120.620">
    <property type="entry name" value="q2cbj1_9rhob like domain"/>
    <property type="match status" value="1"/>
</dbReference>
<name>A0ABS6YNZ7_9ACTN</name>
<keyword evidence="5" id="KW-0479">Metal-binding</keyword>
<evidence type="ECO:0000256" key="5">
    <source>
        <dbReference type="ARBA" id="ARBA00022723"/>
    </source>
</evidence>
<comment type="function">
    <text evidence="2">Involved in the biosynthesis of 5-hydroxyectoine, called compatible solute, which helps organisms to survive extreme osmotic stress by acting as a highly soluble organic osmolyte. Catalyzes the 2-oxoglutarate-dependent selective hydroxylation of L-ectoine to yield (4S,5S)-5-hydroxyectoine.</text>
</comment>
<dbReference type="Pfam" id="PF05721">
    <property type="entry name" value="PhyH"/>
    <property type="match status" value="1"/>
</dbReference>
<evidence type="ECO:0000256" key="9">
    <source>
        <dbReference type="ARBA" id="ARBA00049228"/>
    </source>
</evidence>
<keyword evidence="7 11" id="KW-0560">Oxidoreductase</keyword>
<evidence type="ECO:0000313" key="12">
    <source>
        <dbReference type="Proteomes" id="UP001197114"/>
    </source>
</evidence>
<dbReference type="SUPFAM" id="SSF51197">
    <property type="entry name" value="Clavaminate synthase-like"/>
    <property type="match status" value="1"/>
</dbReference>
<evidence type="ECO:0000256" key="8">
    <source>
        <dbReference type="ARBA" id="ARBA00023004"/>
    </source>
</evidence>
<gene>
    <name evidence="11" type="primary">thpD</name>
    <name evidence="11" type="ORF">GKQ77_16545</name>
</gene>
<comment type="caution">
    <text evidence="11">The sequence shown here is derived from an EMBL/GenBank/DDBJ whole genome shotgun (WGS) entry which is preliminary data.</text>
</comment>
<comment type="subunit">
    <text evidence="4">Homodimer.</text>
</comment>
<dbReference type="InterPro" id="IPR008775">
    <property type="entry name" value="Phytyl_CoA_dOase-like"/>
</dbReference>
<dbReference type="PANTHER" id="PTHR20883:SF48">
    <property type="entry name" value="ECTOINE DIOXYGENASE"/>
    <property type="match status" value="1"/>
</dbReference>
<sequence length="326" mass="35677">MPRAGKTYPLPGCGGITVTESVEFVGDLYPTRSVTKSVPFPRHHPVVWGDGKEGPLSAEEVAAYDRDGFLAFGALLDPAEARECREEMRRMASEPALRSSERVVAEPDSDEIRSVFEVHRLSEVFRRLVHSGRLADRARQVLGSDVYVHQSRINYKAAFDGSKFGWHSDFETWHSEDGMPAPRALSFSVALMDNLPFNGPLMIIPGSQRTFVPSVGQTPPGYHKLSLLGKNLPAGPADRTAVTALAERHGIRQFTGAAGSAVMFDCNCLHASGGNVSPFPRTNLFVVYNSVDNPLTTPYAAPEARPGYLADRDFTPVPRSADLPRR</sequence>
<dbReference type="NCBIfam" id="TIGR02408">
    <property type="entry name" value="ectoine_ThpD"/>
    <property type="match status" value="1"/>
</dbReference>
<proteinExistence type="inferred from homology"/>
<comment type="similarity">
    <text evidence="3">Belongs to the PhyH family. EctD subfamily.</text>
</comment>
<comment type="catalytic activity">
    <reaction evidence="9">
        <text>L-ectoine + 2-oxoglutarate + O2 = 5-hydroxyectoine + succinate + CO2</text>
        <dbReference type="Rhea" id="RHEA:45740"/>
        <dbReference type="ChEBI" id="CHEBI:15379"/>
        <dbReference type="ChEBI" id="CHEBI:16526"/>
        <dbReference type="ChEBI" id="CHEBI:16810"/>
        <dbReference type="ChEBI" id="CHEBI:30031"/>
        <dbReference type="ChEBI" id="CHEBI:58515"/>
        <dbReference type="ChEBI" id="CHEBI:85413"/>
        <dbReference type="EC" id="1.14.11.55"/>
    </reaction>
</comment>
<evidence type="ECO:0000256" key="3">
    <source>
        <dbReference type="ARBA" id="ARBA00007851"/>
    </source>
</evidence>
<comment type="cofactor">
    <cofactor evidence="1">
        <name>Fe(2+)</name>
        <dbReference type="ChEBI" id="CHEBI:29033"/>
    </cofactor>
</comment>
<protein>
    <recommendedName>
        <fullName evidence="10">Ectoine hydroxylase</fullName>
        <ecNumber evidence="10">1.14.11.55</ecNumber>
    </recommendedName>
</protein>
<keyword evidence="12" id="KW-1185">Reference proteome</keyword>
<keyword evidence="6" id="KW-0223">Dioxygenase</keyword>
<dbReference type="PANTHER" id="PTHR20883">
    <property type="entry name" value="PHYTANOYL-COA DIOXYGENASE DOMAIN CONTAINING 1"/>
    <property type="match status" value="1"/>
</dbReference>
<accession>A0ABS6YNZ7</accession>
<keyword evidence="8" id="KW-0408">Iron</keyword>
<dbReference type="EMBL" id="WMBF01000163">
    <property type="protein sequence ID" value="MBW5423156.1"/>
    <property type="molecule type" value="Genomic_DNA"/>
</dbReference>